<name>A0A6S7HKK0_PARCT</name>
<feature type="compositionally biased region" description="Basic and acidic residues" evidence="1">
    <location>
        <begin position="70"/>
        <end position="80"/>
    </location>
</feature>
<evidence type="ECO:0000313" key="3">
    <source>
        <dbReference type="Proteomes" id="UP001152795"/>
    </source>
</evidence>
<reference evidence="2" key="1">
    <citation type="submission" date="2020-04" db="EMBL/GenBank/DDBJ databases">
        <authorList>
            <person name="Alioto T."/>
            <person name="Alioto T."/>
            <person name="Gomez Garrido J."/>
        </authorList>
    </citation>
    <scope>NUCLEOTIDE SEQUENCE</scope>
    <source>
        <strain evidence="2">A484AB</strain>
    </source>
</reference>
<feature type="compositionally biased region" description="Polar residues" evidence="1">
    <location>
        <begin position="1"/>
        <end position="12"/>
    </location>
</feature>
<feature type="region of interest" description="Disordered" evidence="1">
    <location>
        <begin position="1"/>
        <end position="41"/>
    </location>
</feature>
<keyword evidence="3" id="KW-1185">Reference proteome</keyword>
<feature type="compositionally biased region" description="Polar residues" evidence="1">
    <location>
        <begin position="19"/>
        <end position="31"/>
    </location>
</feature>
<dbReference type="Proteomes" id="UP001152795">
    <property type="component" value="Unassembled WGS sequence"/>
</dbReference>
<evidence type="ECO:0000313" key="2">
    <source>
        <dbReference type="EMBL" id="CAB4003983.1"/>
    </source>
</evidence>
<proteinExistence type="predicted"/>
<protein>
    <submittedName>
        <fullName evidence="2">Uncharacterized protein</fullName>
    </submittedName>
</protein>
<gene>
    <name evidence="2" type="ORF">PACLA_8A034891</name>
</gene>
<feature type="region of interest" description="Disordered" evidence="1">
    <location>
        <begin position="70"/>
        <end position="91"/>
    </location>
</feature>
<sequence length="170" mass="18598">MEEHGTAQTTFTEGGEGTVNITGPSGSTTVPSVDFVEDPNDLLPDVLNDSFDTNSDDIEDRLSKLEKVLRRPSHSREEKRLRKPGGTTLNDGTEVLMFRSEQGINKCGTQIMKRGKTSIPTYSKNSTALREYKELVRKIREEPSTSTHEGDDESVTTVVDQGAALNNPGG</sequence>
<dbReference type="AlphaFoldDB" id="A0A6S7HKK0"/>
<comment type="caution">
    <text evidence="2">The sequence shown here is derived from an EMBL/GenBank/DDBJ whole genome shotgun (WGS) entry which is preliminary data.</text>
</comment>
<dbReference type="EMBL" id="CACRXK020004778">
    <property type="protein sequence ID" value="CAB4003983.1"/>
    <property type="molecule type" value="Genomic_DNA"/>
</dbReference>
<feature type="region of interest" description="Disordered" evidence="1">
    <location>
        <begin position="140"/>
        <end position="170"/>
    </location>
</feature>
<accession>A0A6S7HKK0</accession>
<organism evidence="2 3">
    <name type="scientific">Paramuricea clavata</name>
    <name type="common">Red gorgonian</name>
    <name type="synonym">Violescent sea-whip</name>
    <dbReference type="NCBI Taxonomy" id="317549"/>
    <lineage>
        <taxon>Eukaryota</taxon>
        <taxon>Metazoa</taxon>
        <taxon>Cnidaria</taxon>
        <taxon>Anthozoa</taxon>
        <taxon>Octocorallia</taxon>
        <taxon>Malacalcyonacea</taxon>
        <taxon>Plexauridae</taxon>
        <taxon>Paramuricea</taxon>
    </lineage>
</organism>
<evidence type="ECO:0000256" key="1">
    <source>
        <dbReference type="SAM" id="MobiDB-lite"/>
    </source>
</evidence>